<evidence type="ECO:0000259" key="2">
    <source>
        <dbReference type="PROSITE" id="PS50830"/>
    </source>
</evidence>
<reference evidence="3 4" key="1">
    <citation type="journal article" date="2014" name="Int. J. Syst. Evol. Microbiol.">
        <title>Complete genome sequence of Corynebacterium casei LMG S-19264T (=DSM 44701T), isolated from a smear-ripened cheese.</title>
        <authorList>
            <consortium name="US DOE Joint Genome Institute (JGI-PGF)"/>
            <person name="Walter F."/>
            <person name="Albersmeier A."/>
            <person name="Kalinowski J."/>
            <person name="Ruckert C."/>
        </authorList>
    </citation>
    <scope>NUCLEOTIDE SEQUENCE [LARGE SCALE GENOMIC DNA]</scope>
    <source>
        <strain evidence="3 4">CGMCC 4.7215</strain>
    </source>
</reference>
<feature type="domain" description="TNase-like" evidence="2">
    <location>
        <begin position="438"/>
        <end position="583"/>
    </location>
</feature>
<dbReference type="EMBL" id="JBHSZQ010000001">
    <property type="protein sequence ID" value="MFC7124507.1"/>
    <property type="molecule type" value="Genomic_DNA"/>
</dbReference>
<dbReference type="SMART" id="SM00318">
    <property type="entry name" value="SNc"/>
    <property type="match status" value="1"/>
</dbReference>
<gene>
    <name evidence="3" type="ORF">ACFQJ7_00410</name>
</gene>
<dbReference type="Gene3D" id="2.40.50.90">
    <property type="match status" value="1"/>
</dbReference>
<dbReference type="AlphaFoldDB" id="A0ABD5X0N5"/>
<accession>A0ABD5X0N5</accession>
<dbReference type="RefSeq" id="WP_267637778.1">
    <property type="nucleotide sequence ID" value="NZ_JAODIY010000010.1"/>
</dbReference>
<organism evidence="3 4">
    <name type="scientific">Halovenus rubra</name>
    <dbReference type="NCBI Taxonomy" id="869890"/>
    <lineage>
        <taxon>Archaea</taxon>
        <taxon>Methanobacteriati</taxon>
        <taxon>Methanobacteriota</taxon>
        <taxon>Stenosarchaea group</taxon>
        <taxon>Halobacteria</taxon>
        <taxon>Halobacteriales</taxon>
        <taxon>Haloarculaceae</taxon>
        <taxon>Halovenus</taxon>
    </lineage>
</organism>
<dbReference type="Pfam" id="PF00565">
    <property type="entry name" value="SNase"/>
    <property type="match status" value="1"/>
</dbReference>
<dbReference type="SUPFAM" id="SSF50199">
    <property type="entry name" value="Staphylococcal nuclease"/>
    <property type="match status" value="1"/>
</dbReference>
<dbReference type="SUPFAM" id="SSF52317">
    <property type="entry name" value="Class I glutamine amidotransferase-like"/>
    <property type="match status" value="1"/>
</dbReference>
<dbReference type="PROSITE" id="PS50830">
    <property type="entry name" value="TNASE_3"/>
    <property type="match status" value="1"/>
</dbReference>
<feature type="region of interest" description="Disordered" evidence="1">
    <location>
        <begin position="162"/>
        <end position="186"/>
    </location>
</feature>
<proteinExistence type="predicted"/>
<feature type="region of interest" description="Disordered" evidence="1">
    <location>
        <begin position="806"/>
        <end position="826"/>
    </location>
</feature>
<dbReference type="Pfam" id="PF06510">
    <property type="entry name" value="DUF1102"/>
    <property type="match status" value="1"/>
</dbReference>
<dbReference type="InterPro" id="IPR009482">
    <property type="entry name" value="DUF1102"/>
</dbReference>
<feature type="compositionally biased region" description="Polar residues" evidence="1">
    <location>
        <begin position="806"/>
        <end position="822"/>
    </location>
</feature>
<evidence type="ECO:0000256" key="1">
    <source>
        <dbReference type="SAM" id="MobiDB-lite"/>
    </source>
</evidence>
<name>A0ABD5X0N5_9EURY</name>
<dbReference type="InterPro" id="IPR029062">
    <property type="entry name" value="Class_I_gatase-like"/>
</dbReference>
<dbReference type="InterPro" id="IPR016071">
    <property type="entry name" value="Staphylococal_nuclease_OB-fold"/>
</dbReference>
<sequence>MKRRTLIIGLGATAGAGTLLGSGAFSTASAERQISVQVADDANAFVSLTPGDENGEYTDTSGDALVISISDGDIGAGVDTEYTFDGIVEIGNQGTDSKYIWTGVSSAAFDDDSLYMYADDPNTPLSDAAAVELAAGESVSVGLYLDTTGLESGDYSPTLTVEAADEDPDAPGGSPGDPTDPPEETIPSVVLDSVASLLDENEQPLTDDGPVAIWAESTAENADEDGNGDAVDYPSDTDIPVAAVDGSVLGVTGPFITTSTDFGSYGNEEFMLNAYDQLLDGSGTILHDEGHGQFYTLSPNGGDDFQAFADYVGDNGYTYEATTDIENDLANADGLTITSPTEAFTDSELTALADFVDNGGAVFLHDQADYNNFDETVNHNEIAEAIGASFRFNDDQVTDSENNDGVPFVPTTTNFNETGFPDFFPNRDGLGLELDPSKSYEVDVVDVTDGDTANVQFSEGTVETVRIVGIDTPETGSTDERLQEYEGIDDGPALKDKADDAAAYAGDQLADETVTLSFDENEPLRGNFGRLLGFLELSDGSVYNESVIEDGWARVYDSGLGTHDEYLDLEATARDADDGIWEISDPASTPAVGDDPVNSLFFPEPVEVTGPDVPVKSESGEALVALDTDANVAVVGGPFIEENFESGEGGPGIDSFGVYPFLTNVLDTLGDGVGPVLIDGGHGQFGADYAVSAEDAAYYLRYLEGQLSTANTAIGFEGVNDVTSDAGPQLLEDGEPAASALILSTPVTELTADERTAIADYAAVGGSVILLGTSADVDALGNFDSLLSDLGAAVGFTTNAVTDESNNLAGDPTVPTTSNFEESSYPDLFTPFSEN</sequence>
<evidence type="ECO:0000313" key="4">
    <source>
        <dbReference type="Proteomes" id="UP001596414"/>
    </source>
</evidence>
<dbReference type="Proteomes" id="UP001596414">
    <property type="component" value="Unassembled WGS sequence"/>
</dbReference>
<dbReference type="InterPro" id="IPR035437">
    <property type="entry name" value="SNase_OB-fold_sf"/>
</dbReference>
<protein>
    <submittedName>
        <fullName evidence="3">Thermonuclease family protein</fullName>
    </submittedName>
</protein>
<evidence type="ECO:0000313" key="3">
    <source>
        <dbReference type="EMBL" id="MFC7124507.1"/>
    </source>
</evidence>
<comment type="caution">
    <text evidence="3">The sequence shown here is derived from an EMBL/GenBank/DDBJ whole genome shotgun (WGS) entry which is preliminary data.</text>
</comment>